<dbReference type="Gene3D" id="3.40.50.12020">
    <property type="entry name" value="Uncharacterised protein family UPF0261, NN domain"/>
    <property type="match status" value="1"/>
</dbReference>
<feature type="domain" description="UPF0261" evidence="1">
    <location>
        <begin position="3"/>
        <end position="170"/>
    </location>
</feature>
<feature type="domain" description="UPF0261" evidence="2">
    <location>
        <begin position="180"/>
        <end position="396"/>
    </location>
</feature>
<dbReference type="NCBIfam" id="NF002674">
    <property type="entry name" value="PRK02399.1-2"/>
    <property type="match status" value="1"/>
</dbReference>
<dbReference type="InterPro" id="IPR051353">
    <property type="entry name" value="Tobamovirus_resist_UPF0261"/>
</dbReference>
<comment type="caution">
    <text evidence="3">The sequence shown here is derived from an EMBL/GenBank/DDBJ whole genome shotgun (WGS) entry which is preliminary data.</text>
</comment>
<name>D2Z5X0_9BACT</name>
<dbReference type="PaxDb" id="469381-Dpep_0841"/>
<dbReference type="InterPro" id="IPR044122">
    <property type="entry name" value="UPF0261_N"/>
</dbReference>
<dbReference type="STRING" id="469381.Dpep_0841"/>
<dbReference type="PANTHER" id="PTHR31862:SF1">
    <property type="entry name" value="UPF0261 DOMAIN PROTEIN (AFU_ORTHOLOGUE AFUA_1G10120)"/>
    <property type="match status" value="1"/>
</dbReference>
<keyword evidence="4" id="KW-1185">Reference proteome</keyword>
<dbReference type="InterPro" id="IPR056778">
    <property type="entry name" value="UPF0261_C"/>
</dbReference>
<dbReference type="EMBL" id="ABTR02000001">
    <property type="protein sequence ID" value="EFC90867.1"/>
    <property type="molecule type" value="Genomic_DNA"/>
</dbReference>
<evidence type="ECO:0000259" key="2">
    <source>
        <dbReference type="Pfam" id="PF23189"/>
    </source>
</evidence>
<dbReference type="RefSeq" id="WP_005659904.1">
    <property type="nucleotide sequence ID" value="NZ_ABTR02000001.1"/>
</dbReference>
<reference evidence="3 4" key="1">
    <citation type="journal article" date="2010" name="Stand. Genomic Sci.">
        <title>Permanent draft genome sequence of Dethiosulfovibrio peptidovorans type strain (SEBR 4207).</title>
        <authorList>
            <person name="Labutti K."/>
            <person name="Mayilraj S."/>
            <person name="Clum A."/>
            <person name="Lucas S."/>
            <person name="Glavina Del Rio T."/>
            <person name="Nolan M."/>
            <person name="Tice H."/>
            <person name="Cheng J.F."/>
            <person name="Pitluck S."/>
            <person name="Liolios K."/>
            <person name="Ivanova N."/>
            <person name="Mavromatis K."/>
            <person name="Mikhailova N."/>
            <person name="Pati A."/>
            <person name="Goodwin L."/>
            <person name="Chen A."/>
            <person name="Palaniappan K."/>
            <person name="Land M."/>
            <person name="Hauser L."/>
            <person name="Chang Y.J."/>
            <person name="Jeffries C.D."/>
            <person name="Rohde M."/>
            <person name="Spring S."/>
            <person name="Goker M."/>
            <person name="Woyke T."/>
            <person name="Bristow J."/>
            <person name="Eisen J.A."/>
            <person name="Markowitz V."/>
            <person name="Hugenholtz P."/>
            <person name="Kyrpides N.C."/>
            <person name="Klenk H.P."/>
            <person name="Lapidus A."/>
        </authorList>
    </citation>
    <scope>NUCLEOTIDE SEQUENCE [LARGE SCALE GENOMIC DNA]</scope>
    <source>
        <strain evidence="3 4">DSM 11002</strain>
    </source>
</reference>
<dbReference type="CDD" id="cd15488">
    <property type="entry name" value="Tm-1-like"/>
    <property type="match status" value="1"/>
</dbReference>
<accession>D2Z5X0</accession>
<dbReference type="OrthoDB" id="9776369at2"/>
<organism evidence="3 4">
    <name type="scientific">Dethiosulfovibrio peptidovorans DSM 11002</name>
    <dbReference type="NCBI Taxonomy" id="469381"/>
    <lineage>
        <taxon>Bacteria</taxon>
        <taxon>Thermotogati</taxon>
        <taxon>Synergistota</taxon>
        <taxon>Synergistia</taxon>
        <taxon>Synergistales</taxon>
        <taxon>Dethiosulfovibrionaceae</taxon>
        <taxon>Dethiosulfovibrio</taxon>
    </lineage>
</organism>
<sequence length="398" mass="43236">MKKAFIIGTCDTKFAELDYGRRLIDQAGIETVLVDVGSMEHAFPVDITNREVASFHPEGADFLADPTDRGKTVSAMGVALERFLLSRDDVGGVLGMGGSGNTSLVTQGMRVLPIGTPRMMVSTMGSGDVSPYVGPNDICMVYSVTDIAGLNSISRRVIGNAAHGLAGMMTRPIPEVAGERPLLGLSMFGVTTPCVETIREIIGDEYECMVFHATGTGGMSLEKLVDSGMMTSVIDVTLTEICDHLMGGVLSAGEDRLGAFIRTGIPYVGSVGAQDMVNFGPMDTVPERYSERNLYVHNPQVTLMRTTDEENRTMGRWIGEKLNRLTGPVRFLLPEKGVSMIDAPGMPFYDPEADEALFSALEDTFVQTEAKKLLRLPYHVNDREFAQALVDNFREISE</sequence>
<dbReference type="AlphaFoldDB" id="D2Z5X0"/>
<dbReference type="NCBIfam" id="NF002673">
    <property type="entry name" value="PRK02399.1-1"/>
    <property type="match status" value="1"/>
</dbReference>
<evidence type="ECO:0000313" key="4">
    <source>
        <dbReference type="Proteomes" id="UP000006427"/>
    </source>
</evidence>
<proteinExistence type="predicted"/>
<dbReference type="eggNOG" id="COG5441">
    <property type="taxonomic scope" value="Bacteria"/>
</dbReference>
<dbReference type="Pfam" id="PF06792">
    <property type="entry name" value="UPF0261"/>
    <property type="match status" value="1"/>
</dbReference>
<dbReference type="InterPro" id="IPR008322">
    <property type="entry name" value="UPF0261"/>
</dbReference>
<dbReference type="PANTHER" id="PTHR31862">
    <property type="entry name" value="UPF0261 DOMAIN PROTEIN (AFU_ORTHOLOGUE AFUA_1G10120)"/>
    <property type="match status" value="1"/>
</dbReference>
<dbReference type="PIRSF" id="PIRSF033271">
    <property type="entry name" value="UCP033271"/>
    <property type="match status" value="1"/>
</dbReference>
<dbReference type="Gene3D" id="3.40.50.12030">
    <property type="entry name" value="Uncharacterised protein family UPF0261, NC domain"/>
    <property type="match status" value="1"/>
</dbReference>
<dbReference type="Pfam" id="PF23189">
    <property type="entry name" value="UPF0261_C"/>
    <property type="match status" value="1"/>
</dbReference>
<dbReference type="Proteomes" id="UP000006427">
    <property type="component" value="Unassembled WGS sequence"/>
</dbReference>
<gene>
    <name evidence="3" type="ORF">Dpep_0841</name>
</gene>
<evidence type="ECO:0000259" key="1">
    <source>
        <dbReference type="Pfam" id="PF06792"/>
    </source>
</evidence>
<protein>
    <submittedName>
        <fullName evidence="3">Uncharacterized protein</fullName>
    </submittedName>
</protein>
<evidence type="ECO:0000313" key="3">
    <source>
        <dbReference type="EMBL" id="EFC90867.1"/>
    </source>
</evidence>